<name>A0AAE9JMN0_CAEBR</name>
<reference evidence="1 2" key="1">
    <citation type="submission" date="2022-04" db="EMBL/GenBank/DDBJ databases">
        <title>Chromosome-level reference genomes for two strains of Caenorhabditis briggsae: an improved platform for comparative genomics.</title>
        <authorList>
            <person name="Stevens L."/>
            <person name="Andersen E."/>
        </authorList>
    </citation>
    <scope>NUCLEOTIDE SEQUENCE [LARGE SCALE GENOMIC DNA]</scope>
    <source>
        <strain evidence="1">VX34</strain>
        <tissue evidence="1">Whole-organism</tissue>
    </source>
</reference>
<dbReference type="AlphaFoldDB" id="A0AAE9JMN0"/>
<gene>
    <name evidence="1" type="ORF">L5515_007749</name>
</gene>
<organism evidence="1 2">
    <name type="scientific">Caenorhabditis briggsae</name>
    <dbReference type="NCBI Taxonomy" id="6238"/>
    <lineage>
        <taxon>Eukaryota</taxon>
        <taxon>Metazoa</taxon>
        <taxon>Ecdysozoa</taxon>
        <taxon>Nematoda</taxon>
        <taxon>Chromadorea</taxon>
        <taxon>Rhabditida</taxon>
        <taxon>Rhabditina</taxon>
        <taxon>Rhabditomorpha</taxon>
        <taxon>Rhabditoidea</taxon>
        <taxon>Rhabditidae</taxon>
        <taxon>Peloderinae</taxon>
        <taxon>Caenorhabditis</taxon>
    </lineage>
</organism>
<evidence type="ECO:0000313" key="1">
    <source>
        <dbReference type="EMBL" id="UMM34874.1"/>
    </source>
</evidence>
<evidence type="ECO:0000313" key="2">
    <source>
        <dbReference type="Proteomes" id="UP000829354"/>
    </source>
</evidence>
<sequence>MWRIGDLIGKQGESKEKAHLYDMTKIKGFPILKSSEGDVLYSDEGTKNKTNNTSWTIMEIARKMLGVDEIPTAREGNAIAQLLEELQKEKSPKNF</sequence>
<proteinExistence type="predicted"/>
<dbReference type="EMBL" id="CP092624">
    <property type="protein sequence ID" value="UMM34874.1"/>
    <property type="molecule type" value="Genomic_DNA"/>
</dbReference>
<keyword evidence="2" id="KW-1185">Reference proteome</keyword>
<accession>A0AAE9JMN0</accession>
<protein>
    <submittedName>
        <fullName evidence="1">Uncharacterized protein</fullName>
    </submittedName>
</protein>
<dbReference type="Proteomes" id="UP000829354">
    <property type="component" value="Chromosome V"/>
</dbReference>